<keyword evidence="12" id="KW-1185">Reference proteome</keyword>
<protein>
    <submittedName>
        <fullName evidence="8">ABC transporter permease</fullName>
    </submittedName>
    <submittedName>
        <fullName evidence="10">ABC-2 type transport system permease protein</fullName>
    </submittedName>
</protein>
<dbReference type="PANTHER" id="PTHR30294">
    <property type="entry name" value="MEMBRANE COMPONENT OF ABC TRANSPORTER YHHJ-RELATED"/>
    <property type="match status" value="1"/>
</dbReference>
<dbReference type="InterPro" id="IPR013525">
    <property type="entry name" value="ABC2_TM"/>
</dbReference>
<proteinExistence type="predicted"/>
<dbReference type="AlphaFoldDB" id="A0A1H7UVI4"/>
<feature type="domain" description="ABC-2 type transporter transmembrane" evidence="7">
    <location>
        <begin position="28"/>
        <end position="393"/>
    </location>
</feature>
<dbReference type="GeneID" id="83545112"/>
<keyword evidence="5 6" id="KW-0472">Membrane</keyword>
<dbReference type="EMBL" id="FOBN01000003">
    <property type="protein sequence ID" value="SEM00983.1"/>
    <property type="molecule type" value="Genomic_DNA"/>
</dbReference>
<dbReference type="InterPro" id="IPR051449">
    <property type="entry name" value="ABC-2_transporter_component"/>
</dbReference>
<comment type="subcellular location">
    <subcellularLocation>
        <location evidence="1">Cell membrane</location>
        <topology evidence="1">Multi-pass membrane protein</topology>
    </subcellularLocation>
</comment>
<dbReference type="GO" id="GO:0005886">
    <property type="term" value="C:plasma membrane"/>
    <property type="evidence" value="ECO:0007669"/>
    <property type="project" value="UniProtKB-SubCell"/>
</dbReference>
<reference evidence="8 12" key="3">
    <citation type="journal article" date="2023" name="Front. Microbiol.">
        <title>Phylogeography and host specificity of Pasteurellaceae pathogenic to sea-farmed fish in the north-east Atlantic.</title>
        <authorList>
            <person name="Gulla S."/>
            <person name="Colquhoun D.J."/>
            <person name="Olsen A.B."/>
            <person name="Spilsberg B."/>
            <person name="Lagesen K."/>
            <person name="Aakesson C.P."/>
            <person name="Strom S."/>
            <person name="Manji F."/>
            <person name="Birkbeck T.H."/>
            <person name="Nilsen H.K."/>
        </authorList>
    </citation>
    <scope>NUCLEOTIDE SEQUENCE [LARGE SCALE GENOMIC DNA]</scope>
    <source>
        <strain evidence="8 12">VIO11850</strain>
    </source>
</reference>
<dbReference type="Gene3D" id="3.40.1710.10">
    <property type="entry name" value="abc type-2 transporter like domain"/>
    <property type="match status" value="1"/>
</dbReference>
<keyword evidence="2" id="KW-1003">Cell membrane</keyword>
<dbReference type="EMBL" id="JASAVS010000001">
    <property type="protein sequence ID" value="MDP8084344.1"/>
    <property type="molecule type" value="Genomic_DNA"/>
</dbReference>
<sequence length="402" mass="45033">MLSLWRIFVRSAVWEWRIIQRHRVERVLLVLLPALTIGLIWYTFSASQVRNLPIGVIDKENTTLSRKLISMVNASPNVAVVKHFRDAQEMQHALRETQVYASIIIPENFSHRIHQLQPSPVTLVVNAQYGTHSGIIQSGVGSAIRTFSAGIELRLRTKMGMTKQQALDALIPIKPNVKMAFNQSLNYQQFLASTIIPALLHILATVVGVGVIGRELRHSTLGWWFAGVSKYDSEQVPRVLALFVALMGKLFWHSLIFCGWMTISIVLVTWHNSPPLANLCITILNGWLLMIISLWLGIVLTAMAMSNRMGLSNAGIITAPAFAFSGVTYPLVAMPKAAQIIATMLPLTHYLQSQIAQIQTQQSWHLGLSTSYNFIIALIILMILGTLFTTIALKRKHRWGMR</sequence>
<evidence type="ECO:0000313" key="8">
    <source>
        <dbReference type="EMBL" id="MDP8084344.1"/>
    </source>
</evidence>
<evidence type="ECO:0000256" key="6">
    <source>
        <dbReference type="SAM" id="Phobius"/>
    </source>
</evidence>
<dbReference type="RefSeq" id="WP_090920192.1">
    <property type="nucleotide sequence ID" value="NZ_CP016180.1"/>
</dbReference>
<dbReference type="Proteomes" id="UP001224812">
    <property type="component" value="Unassembled WGS sequence"/>
</dbReference>
<dbReference type="OrthoDB" id="9803577at2"/>
<evidence type="ECO:0000313" key="10">
    <source>
        <dbReference type="EMBL" id="SEM00983.1"/>
    </source>
</evidence>
<feature type="transmembrane region" description="Helical" evidence="6">
    <location>
        <begin position="250"/>
        <end position="270"/>
    </location>
</feature>
<dbReference type="Proteomes" id="UP001231736">
    <property type="component" value="Unassembled WGS sequence"/>
</dbReference>
<dbReference type="Pfam" id="PF12698">
    <property type="entry name" value="ABC2_membrane_3"/>
    <property type="match status" value="1"/>
</dbReference>
<keyword evidence="3 6" id="KW-0812">Transmembrane</keyword>
<dbReference type="EMBL" id="JASAYT010000030">
    <property type="protein sequence ID" value="MDP8175561.1"/>
    <property type="molecule type" value="Genomic_DNA"/>
</dbReference>
<dbReference type="Proteomes" id="UP000198883">
    <property type="component" value="Unassembled WGS sequence"/>
</dbReference>
<evidence type="ECO:0000256" key="1">
    <source>
        <dbReference type="ARBA" id="ARBA00004651"/>
    </source>
</evidence>
<feature type="transmembrane region" description="Helical" evidence="6">
    <location>
        <begin position="314"/>
        <end position="332"/>
    </location>
</feature>
<evidence type="ECO:0000256" key="5">
    <source>
        <dbReference type="ARBA" id="ARBA00023136"/>
    </source>
</evidence>
<evidence type="ECO:0000313" key="12">
    <source>
        <dbReference type="Proteomes" id="UP001224812"/>
    </source>
</evidence>
<evidence type="ECO:0000256" key="4">
    <source>
        <dbReference type="ARBA" id="ARBA00022989"/>
    </source>
</evidence>
<dbReference type="PANTHER" id="PTHR30294:SF47">
    <property type="entry name" value="INNER MEMBRANE TRANSPORT PERMEASE YHHJ"/>
    <property type="match status" value="1"/>
</dbReference>
<reference evidence="10" key="2">
    <citation type="submission" date="2016-10" db="EMBL/GenBank/DDBJ databases">
        <authorList>
            <person name="de Groot N.N."/>
        </authorList>
    </citation>
    <scope>NUCLEOTIDE SEQUENCE [LARGE SCALE GENOMIC DNA]</scope>
    <source>
        <strain evidence="10">DSM 24204</strain>
    </source>
</reference>
<organism evidence="10 11">
    <name type="scientific">Phocoenobacter skyensis</name>
    <dbReference type="NCBI Taxonomy" id="97481"/>
    <lineage>
        <taxon>Bacteria</taxon>
        <taxon>Pseudomonadati</taxon>
        <taxon>Pseudomonadota</taxon>
        <taxon>Gammaproteobacteria</taxon>
        <taxon>Pasteurellales</taxon>
        <taxon>Pasteurellaceae</taxon>
        <taxon>Phocoenobacter</taxon>
    </lineage>
</organism>
<gene>
    <name evidence="8" type="ORF">QJT92_00150</name>
    <name evidence="9" type="ORF">QJU97_08835</name>
    <name evidence="10" type="ORF">SAMN05444853_10331</name>
</gene>
<accession>A0A1H7UVI4</accession>
<dbReference type="GO" id="GO:0140359">
    <property type="term" value="F:ABC-type transporter activity"/>
    <property type="evidence" value="ECO:0007669"/>
    <property type="project" value="InterPro"/>
</dbReference>
<evidence type="ECO:0000313" key="9">
    <source>
        <dbReference type="EMBL" id="MDP8175561.1"/>
    </source>
</evidence>
<feature type="transmembrane region" description="Helical" evidence="6">
    <location>
        <begin position="276"/>
        <end position="302"/>
    </location>
</feature>
<feature type="transmembrane region" description="Helical" evidence="6">
    <location>
        <begin position="372"/>
        <end position="393"/>
    </location>
</feature>
<evidence type="ECO:0000313" key="11">
    <source>
        <dbReference type="Proteomes" id="UP000198883"/>
    </source>
</evidence>
<name>A0A1H7UVI4_9PAST</name>
<evidence type="ECO:0000256" key="2">
    <source>
        <dbReference type="ARBA" id="ARBA00022475"/>
    </source>
</evidence>
<evidence type="ECO:0000256" key="3">
    <source>
        <dbReference type="ARBA" id="ARBA00022692"/>
    </source>
</evidence>
<evidence type="ECO:0000259" key="7">
    <source>
        <dbReference type="Pfam" id="PF12698"/>
    </source>
</evidence>
<dbReference type="STRING" id="97481.SAMN05444853_10331"/>
<feature type="transmembrane region" description="Helical" evidence="6">
    <location>
        <begin position="190"/>
        <end position="212"/>
    </location>
</feature>
<feature type="transmembrane region" description="Helical" evidence="6">
    <location>
        <begin position="27"/>
        <end position="44"/>
    </location>
</feature>
<reference evidence="11" key="1">
    <citation type="submission" date="2016-10" db="EMBL/GenBank/DDBJ databases">
        <authorList>
            <person name="Varghese N."/>
            <person name="Submissions S."/>
        </authorList>
    </citation>
    <scope>NUCLEOTIDE SEQUENCE [LARGE SCALE GENOMIC DNA]</scope>
    <source>
        <strain evidence="11">DSM 24204</strain>
    </source>
</reference>
<reference evidence="9" key="4">
    <citation type="journal article" date="2023" name="Front. Microbiol.">
        <title>Phylogeography and host specificity of Pasteurellaceae pathogenic to sea-farmed fish in the north-east Atlantic.</title>
        <authorList>
            <person name="Gulla S."/>
            <person name="Colquhoun D.J."/>
            <person name="Olsen A.B."/>
            <person name="Spilsberg B."/>
            <person name="Lagesen K."/>
            <person name="Aakesson C.P."/>
            <person name="Strom S."/>
            <person name="Manji F."/>
            <person name="Birkbeck T.H."/>
            <person name="Nilsen H.K."/>
        </authorList>
    </citation>
    <scope>NUCLEOTIDE SEQUENCE</scope>
    <source>
        <strain evidence="9">98B1</strain>
    </source>
</reference>
<keyword evidence="4 6" id="KW-1133">Transmembrane helix</keyword>